<proteinExistence type="predicted"/>
<organism evidence="1 2">
    <name type="scientific">Yinghuangia aomiensis</name>
    <dbReference type="NCBI Taxonomy" id="676205"/>
    <lineage>
        <taxon>Bacteria</taxon>
        <taxon>Bacillati</taxon>
        <taxon>Actinomycetota</taxon>
        <taxon>Actinomycetes</taxon>
        <taxon>Kitasatosporales</taxon>
        <taxon>Streptomycetaceae</taxon>
        <taxon>Yinghuangia</taxon>
    </lineage>
</organism>
<evidence type="ECO:0000313" key="1">
    <source>
        <dbReference type="EMBL" id="GAA4990214.1"/>
    </source>
</evidence>
<accession>A0ABP9I6R2</accession>
<dbReference type="EMBL" id="BAABHS010000039">
    <property type="protein sequence ID" value="GAA4990214.1"/>
    <property type="molecule type" value="Genomic_DNA"/>
</dbReference>
<dbReference type="InterPro" id="IPR001387">
    <property type="entry name" value="Cro/C1-type_HTH"/>
</dbReference>
<keyword evidence="2" id="KW-1185">Reference proteome</keyword>
<comment type="caution">
    <text evidence="1">The sequence shown here is derived from an EMBL/GenBank/DDBJ whole genome shotgun (WGS) entry which is preliminary data.</text>
</comment>
<reference evidence="2" key="1">
    <citation type="journal article" date="2019" name="Int. J. Syst. Evol. Microbiol.">
        <title>The Global Catalogue of Microorganisms (GCM) 10K type strain sequencing project: providing services to taxonomists for standard genome sequencing and annotation.</title>
        <authorList>
            <consortium name="The Broad Institute Genomics Platform"/>
            <consortium name="The Broad Institute Genome Sequencing Center for Infectious Disease"/>
            <person name="Wu L."/>
            <person name="Ma J."/>
        </authorList>
    </citation>
    <scope>NUCLEOTIDE SEQUENCE [LARGE SCALE GENOMIC DNA]</scope>
    <source>
        <strain evidence="2">JCM 17986</strain>
    </source>
</reference>
<protein>
    <recommendedName>
        <fullName evidence="3">Helix-turn-helix domain-containing protein</fullName>
    </recommendedName>
</protein>
<sequence length="110" mass="12216">MNHSRWRTARERALRGEVEAPRIAAQREQIRLAMDLGQLVYDRRKVLGLSEEDLAGLLGTDADEFEAIEVGSVLPLTSELLSRIAAALRVDVDVRWNADGAVVTFDDRAA</sequence>
<gene>
    <name evidence="1" type="ORF">GCM10023205_71880</name>
</gene>
<dbReference type="Gene3D" id="1.10.260.40">
    <property type="entry name" value="lambda repressor-like DNA-binding domains"/>
    <property type="match status" value="1"/>
</dbReference>
<dbReference type="SUPFAM" id="SSF47413">
    <property type="entry name" value="lambda repressor-like DNA-binding domains"/>
    <property type="match status" value="1"/>
</dbReference>
<dbReference type="InterPro" id="IPR010982">
    <property type="entry name" value="Lambda_DNA-bd_dom_sf"/>
</dbReference>
<dbReference type="Proteomes" id="UP001500466">
    <property type="component" value="Unassembled WGS sequence"/>
</dbReference>
<name>A0ABP9I6R2_9ACTN</name>
<evidence type="ECO:0008006" key="3">
    <source>
        <dbReference type="Google" id="ProtNLM"/>
    </source>
</evidence>
<evidence type="ECO:0000313" key="2">
    <source>
        <dbReference type="Proteomes" id="UP001500466"/>
    </source>
</evidence>
<dbReference type="CDD" id="cd00093">
    <property type="entry name" value="HTH_XRE"/>
    <property type="match status" value="1"/>
</dbReference>